<dbReference type="RefSeq" id="WP_280955970.1">
    <property type="nucleotide sequence ID" value="NZ_CP092145.1"/>
</dbReference>
<keyword evidence="1" id="KW-0472">Membrane</keyword>
<sequence length="150" mass="18748">MNFQIFKILSVLGCLLFNINLLFLTKKFNKANDFSYYLNKFLFSKSFKFKIFYFFFFICLKYIRYGNKFICYYILWFFNIYLEYNFKNFKKKRKFKKKSKLINIIKIENFKIFKTYCKIRRNLIRKYNLNLTRKIVEKNSLQKLLKSILL</sequence>
<keyword evidence="1" id="KW-1133">Transmembrane helix</keyword>
<accession>A0AAJ6FL68</accession>
<reference evidence="2" key="1">
    <citation type="submission" date="2022-02" db="EMBL/GenBank/DDBJ databases">
        <title>Long-read sequencing of the primary endosymbionts of Cacopsylla melanoneura.</title>
        <authorList>
            <person name="Dittmer J."/>
            <person name="Corretto E."/>
            <person name="Stauffer C."/>
            <person name="Schuler H."/>
        </authorList>
    </citation>
    <scope>NUCLEOTIDE SEQUENCE</scope>
    <source>
        <strain evidence="2">Cmel4</strain>
    </source>
</reference>
<protein>
    <submittedName>
        <fullName evidence="2">Uncharacterized protein</fullName>
    </submittedName>
</protein>
<dbReference type="EMBL" id="CP092148">
    <property type="protein sequence ID" value="WGS67165.1"/>
    <property type="molecule type" value="Genomic_DNA"/>
</dbReference>
<dbReference type="Proteomes" id="UP001237869">
    <property type="component" value="Chromosome"/>
</dbReference>
<name>A0AAJ6FL68_CARRU</name>
<evidence type="ECO:0000256" key="1">
    <source>
        <dbReference type="SAM" id="Phobius"/>
    </source>
</evidence>
<gene>
    <name evidence="2" type="ORF">MEJ65_00640</name>
</gene>
<organism evidence="2 3">
    <name type="scientific">Carsonella ruddii</name>
    <dbReference type="NCBI Taxonomy" id="114186"/>
    <lineage>
        <taxon>Bacteria</taxon>
        <taxon>Pseudomonadati</taxon>
        <taxon>Pseudomonadota</taxon>
        <taxon>Gammaproteobacteria</taxon>
        <taxon>Oceanospirillales</taxon>
        <taxon>Halomonadaceae</taxon>
        <taxon>Zymobacter group</taxon>
        <taxon>Candidatus Carsonella</taxon>
    </lineage>
</organism>
<feature type="transmembrane region" description="Helical" evidence="1">
    <location>
        <begin position="6"/>
        <end position="25"/>
    </location>
</feature>
<proteinExistence type="predicted"/>
<keyword evidence="1" id="KW-0812">Transmembrane</keyword>
<feature type="transmembrane region" description="Helical" evidence="1">
    <location>
        <begin position="69"/>
        <end position="86"/>
    </location>
</feature>
<evidence type="ECO:0000313" key="3">
    <source>
        <dbReference type="Proteomes" id="UP001237869"/>
    </source>
</evidence>
<evidence type="ECO:0000313" key="2">
    <source>
        <dbReference type="EMBL" id="WGS67165.1"/>
    </source>
</evidence>
<dbReference type="AlphaFoldDB" id="A0AAJ6FL68"/>
<feature type="transmembrane region" description="Helical" evidence="1">
    <location>
        <begin position="46"/>
        <end position="63"/>
    </location>
</feature>